<dbReference type="EMBL" id="OCNJ01000008">
    <property type="protein sequence ID" value="SOD98535.1"/>
    <property type="molecule type" value="Genomic_DNA"/>
</dbReference>
<proteinExistence type="inferred from homology"/>
<keyword evidence="4" id="KW-0378">Hydrolase</keyword>
<keyword evidence="7" id="KW-0119">Carbohydrate metabolism</keyword>
<evidence type="ECO:0000256" key="3">
    <source>
        <dbReference type="ARBA" id="ARBA00012601"/>
    </source>
</evidence>
<evidence type="ECO:0000256" key="4">
    <source>
        <dbReference type="ARBA" id="ARBA00022801"/>
    </source>
</evidence>
<dbReference type="EC" id="3.2.1.4" evidence="3"/>
<dbReference type="GO" id="GO:0008810">
    <property type="term" value="F:cellulase activity"/>
    <property type="evidence" value="ECO:0007669"/>
    <property type="project" value="UniProtKB-EC"/>
</dbReference>
<evidence type="ECO:0000256" key="7">
    <source>
        <dbReference type="ARBA" id="ARBA00023326"/>
    </source>
</evidence>
<dbReference type="Gene3D" id="1.50.10.10">
    <property type="match status" value="1"/>
</dbReference>
<sequence>SAIARLLIVEEPFGLVLRPGLSGFQFPDRRIANLSYWVWPALDALASLTQDGIWSRLGGSGLDLLRNARFGPDLPPDWLDLTRGLSIATDYSSRFGYDAIRIPLYLVWGGRETDVLLAPFVRHWSRDPIPAWTDLIGGGEGGAPAPTGMAAVAELVRARFEGRPAQFPCLTERDGYYSGTLLLLARLAEKEATDPA</sequence>
<gene>
    <name evidence="8" type="ORF">SAMN05421508_1081</name>
</gene>
<protein>
    <recommendedName>
        <fullName evidence="3">cellulase</fullName>
        <ecNumber evidence="3">3.2.1.4</ecNumber>
    </recommendedName>
</protein>
<evidence type="ECO:0000256" key="6">
    <source>
        <dbReference type="ARBA" id="ARBA00023295"/>
    </source>
</evidence>
<dbReference type="InterPro" id="IPR008928">
    <property type="entry name" value="6-hairpin_glycosidase_sf"/>
</dbReference>
<keyword evidence="7" id="KW-0624">Polysaccharide degradation</keyword>
<organism evidence="8 9">
    <name type="scientific">Caenispirillum bisanense</name>
    <dbReference type="NCBI Taxonomy" id="414052"/>
    <lineage>
        <taxon>Bacteria</taxon>
        <taxon>Pseudomonadati</taxon>
        <taxon>Pseudomonadota</taxon>
        <taxon>Alphaproteobacteria</taxon>
        <taxon>Rhodospirillales</taxon>
        <taxon>Novispirillaceae</taxon>
        <taxon>Caenispirillum</taxon>
    </lineage>
</organism>
<keyword evidence="6" id="KW-0326">Glycosidase</keyword>
<evidence type="ECO:0000256" key="5">
    <source>
        <dbReference type="ARBA" id="ARBA00023001"/>
    </source>
</evidence>
<comment type="similarity">
    <text evidence="2">Belongs to the glycosyl hydrolase 8 (cellulase D) family.</text>
</comment>
<accession>A0A286GSL7</accession>
<evidence type="ECO:0000256" key="1">
    <source>
        <dbReference type="ARBA" id="ARBA00000966"/>
    </source>
</evidence>
<dbReference type="PRINTS" id="PR00735">
    <property type="entry name" value="GLHYDRLASE8"/>
</dbReference>
<reference evidence="8 9" key="1">
    <citation type="submission" date="2017-09" db="EMBL/GenBank/DDBJ databases">
        <authorList>
            <person name="Ehlers B."/>
            <person name="Leendertz F.H."/>
        </authorList>
    </citation>
    <scope>NUCLEOTIDE SEQUENCE [LARGE SCALE GENOMIC DNA]</scope>
    <source>
        <strain evidence="8 9">USBA 140</strain>
    </source>
</reference>
<name>A0A286GSL7_9PROT</name>
<dbReference type="Pfam" id="PF01270">
    <property type="entry name" value="Glyco_hydro_8"/>
    <property type="match status" value="1"/>
</dbReference>
<dbReference type="InterPro" id="IPR012341">
    <property type="entry name" value="6hp_glycosidase-like_sf"/>
</dbReference>
<evidence type="ECO:0000313" key="8">
    <source>
        <dbReference type="EMBL" id="SOD98535.1"/>
    </source>
</evidence>
<keyword evidence="5" id="KW-0136">Cellulose degradation</keyword>
<comment type="catalytic activity">
    <reaction evidence="1">
        <text>Endohydrolysis of (1-&gt;4)-beta-D-glucosidic linkages in cellulose, lichenin and cereal beta-D-glucans.</text>
        <dbReference type="EC" id="3.2.1.4"/>
    </reaction>
</comment>
<dbReference type="InterPro" id="IPR002037">
    <property type="entry name" value="Glyco_hydro_8"/>
</dbReference>
<evidence type="ECO:0000256" key="2">
    <source>
        <dbReference type="ARBA" id="ARBA00009209"/>
    </source>
</evidence>
<dbReference type="SUPFAM" id="SSF48208">
    <property type="entry name" value="Six-hairpin glycosidases"/>
    <property type="match status" value="1"/>
</dbReference>
<dbReference type="GO" id="GO:0030245">
    <property type="term" value="P:cellulose catabolic process"/>
    <property type="evidence" value="ECO:0007669"/>
    <property type="project" value="UniProtKB-KW"/>
</dbReference>
<feature type="non-terminal residue" evidence="8">
    <location>
        <position position="1"/>
    </location>
</feature>
<evidence type="ECO:0000313" key="9">
    <source>
        <dbReference type="Proteomes" id="UP000219621"/>
    </source>
</evidence>
<dbReference type="AlphaFoldDB" id="A0A286GSL7"/>
<keyword evidence="9" id="KW-1185">Reference proteome</keyword>
<dbReference type="Proteomes" id="UP000219621">
    <property type="component" value="Unassembled WGS sequence"/>
</dbReference>
<dbReference type="RefSeq" id="WP_245913512.1">
    <property type="nucleotide sequence ID" value="NZ_OCNJ01000008.1"/>
</dbReference>